<evidence type="ECO:0000256" key="11">
    <source>
        <dbReference type="SAM" id="Phobius"/>
    </source>
</evidence>
<dbReference type="InterPro" id="IPR039205">
    <property type="entry name" value="NDUFA11"/>
</dbReference>
<evidence type="ECO:0000313" key="12">
    <source>
        <dbReference type="EMBL" id="CAH2042682.1"/>
    </source>
</evidence>
<evidence type="ECO:0000256" key="5">
    <source>
        <dbReference type="ARBA" id="ARBA00022792"/>
    </source>
</evidence>
<evidence type="ECO:0000313" key="13">
    <source>
        <dbReference type="Proteomes" id="UP000837857"/>
    </source>
</evidence>
<evidence type="ECO:0000256" key="2">
    <source>
        <dbReference type="ARBA" id="ARBA00008699"/>
    </source>
</evidence>
<keyword evidence="4 11" id="KW-0812">Transmembrane</keyword>
<dbReference type="Proteomes" id="UP000837857">
    <property type="component" value="Chromosome 14"/>
</dbReference>
<keyword evidence="7" id="KW-0496">Mitochondrion</keyword>
<sequence length="177" mass="19543">MSCNCNEPTRSYYTYYDTPDGCDVLKKTIVTTRYAAITALAFSTIDVLFYSHAVGVIPVLKRYVYHMVPLGLMGATFSVVANGALHFRQKDGPINYLLGGLACGPILGAYLRSGHAVLLGGLFMGVIGMLKKDAVDHNYTILPPPPAHMGSVWKWRHDYTLRADPLDEMRHTCGDEE</sequence>
<proteinExistence type="inferred from homology"/>
<evidence type="ECO:0000256" key="4">
    <source>
        <dbReference type="ARBA" id="ARBA00022692"/>
    </source>
</evidence>
<evidence type="ECO:0000256" key="10">
    <source>
        <dbReference type="ARBA" id="ARBA00031497"/>
    </source>
</evidence>
<evidence type="ECO:0000256" key="9">
    <source>
        <dbReference type="ARBA" id="ARBA00030608"/>
    </source>
</evidence>
<dbReference type="EMBL" id="OW152826">
    <property type="protein sequence ID" value="CAH2042682.1"/>
    <property type="molecule type" value="Genomic_DNA"/>
</dbReference>
<dbReference type="PANTHER" id="PTHR21382">
    <property type="entry name" value="NADH-UBIQUINONE OXIDOREDUCTASE SUBUNIT"/>
    <property type="match status" value="1"/>
</dbReference>
<comment type="similarity">
    <text evidence="2">Belongs to the complex I NDUFA11 subunit family.</text>
</comment>
<keyword evidence="6 11" id="KW-1133">Transmembrane helix</keyword>
<name>A0ABN8I1G9_9NEOP</name>
<feature type="transmembrane region" description="Helical" evidence="11">
    <location>
        <begin position="97"/>
        <end position="130"/>
    </location>
</feature>
<protein>
    <recommendedName>
        <fullName evidence="3">NADH dehydrogenase [ubiquinone] 1 alpha subcomplex subunit 11</fullName>
    </recommendedName>
    <alternativeName>
        <fullName evidence="9">Complex I-B14.7</fullName>
    </alternativeName>
    <alternativeName>
        <fullName evidence="10">NADH-ubiquinone oxidoreductase subunit B14.7</fullName>
    </alternativeName>
</protein>
<evidence type="ECO:0000256" key="6">
    <source>
        <dbReference type="ARBA" id="ARBA00022989"/>
    </source>
</evidence>
<keyword evidence="13" id="KW-1185">Reference proteome</keyword>
<evidence type="ECO:0000256" key="8">
    <source>
        <dbReference type="ARBA" id="ARBA00023136"/>
    </source>
</evidence>
<feature type="transmembrane region" description="Helical" evidence="11">
    <location>
        <begin position="34"/>
        <end position="57"/>
    </location>
</feature>
<feature type="transmembrane region" description="Helical" evidence="11">
    <location>
        <begin position="63"/>
        <end position="85"/>
    </location>
</feature>
<evidence type="ECO:0000256" key="3">
    <source>
        <dbReference type="ARBA" id="ARBA00018191"/>
    </source>
</evidence>
<keyword evidence="8 11" id="KW-0472">Membrane</keyword>
<evidence type="ECO:0000256" key="7">
    <source>
        <dbReference type="ARBA" id="ARBA00023128"/>
    </source>
</evidence>
<feature type="non-terminal residue" evidence="12">
    <location>
        <position position="177"/>
    </location>
</feature>
<evidence type="ECO:0000256" key="1">
    <source>
        <dbReference type="ARBA" id="ARBA00004292"/>
    </source>
</evidence>
<reference evidence="12" key="1">
    <citation type="submission" date="2022-03" db="EMBL/GenBank/DDBJ databases">
        <authorList>
            <person name="Martin H S."/>
        </authorList>
    </citation>
    <scope>NUCLEOTIDE SEQUENCE</scope>
</reference>
<comment type="subcellular location">
    <subcellularLocation>
        <location evidence="1">Mitochondrion inner membrane</location>
        <topology evidence="1">Multi-pass membrane protein</topology>
        <orientation evidence="1">Matrix side</orientation>
    </subcellularLocation>
</comment>
<organism evidence="12 13">
    <name type="scientific">Iphiclides podalirius</name>
    <name type="common">scarce swallowtail</name>
    <dbReference type="NCBI Taxonomy" id="110791"/>
    <lineage>
        <taxon>Eukaryota</taxon>
        <taxon>Metazoa</taxon>
        <taxon>Ecdysozoa</taxon>
        <taxon>Arthropoda</taxon>
        <taxon>Hexapoda</taxon>
        <taxon>Insecta</taxon>
        <taxon>Pterygota</taxon>
        <taxon>Neoptera</taxon>
        <taxon>Endopterygota</taxon>
        <taxon>Lepidoptera</taxon>
        <taxon>Glossata</taxon>
        <taxon>Ditrysia</taxon>
        <taxon>Papilionoidea</taxon>
        <taxon>Papilionidae</taxon>
        <taxon>Papilioninae</taxon>
        <taxon>Iphiclides</taxon>
    </lineage>
</organism>
<gene>
    <name evidence="12" type="ORF">IPOD504_LOCUS4009</name>
</gene>
<dbReference type="PANTHER" id="PTHR21382:SF1">
    <property type="entry name" value="NADH DEHYDROGENASE [UBIQUINONE] 1 ALPHA SUBCOMPLEX SUBUNIT 11"/>
    <property type="match status" value="1"/>
</dbReference>
<accession>A0ABN8I1G9</accession>
<keyword evidence="5" id="KW-0999">Mitochondrion inner membrane</keyword>